<evidence type="ECO:0000256" key="2">
    <source>
        <dbReference type="ARBA" id="ARBA00010044"/>
    </source>
</evidence>
<comment type="similarity">
    <text evidence="15">Belongs to the AAA ATPase family.</text>
</comment>
<keyword evidence="9 14" id="KW-0067">ATP-binding</keyword>
<evidence type="ECO:0000256" key="4">
    <source>
        <dbReference type="ARBA" id="ARBA00022692"/>
    </source>
</evidence>
<evidence type="ECO:0000256" key="7">
    <source>
        <dbReference type="ARBA" id="ARBA00022801"/>
    </source>
</evidence>
<dbReference type="PROSITE" id="PS00674">
    <property type="entry name" value="AAA"/>
    <property type="match status" value="1"/>
</dbReference>
<dbReference type="GO" id="GO:0005524">
    <property type="term" value="F:ATP binding"/>
    <property type="evidence" value="ECO:0007669"/>
    <property type="project" value="UniProtKB-UniRule"/>
</dbReference>
<name>A0A6S6TM23_9BACT</name>
<evidence type="ECO:0000256" key="13">
    <source>
        <dbReference type="ARBA" id="ARBA00061570"/>
    </source>
</evidence>
<comment type="subunit">
    <text evidence="14">Homohexamer.</text>
</comment>
<comment type="cofactor">
    <cofactor evidence="14">
        <name>Zn(2+)</name>
        <dbReference type="ChEBI" id="CHEBI:29105"/>
    </cofactor>
    <text evidence="14">Binds 1 zinc ion per subunit.</text>
</comment>
<dbReference type="CDD" id="cd19501">
    <property type="entry name" value="RecA-like_FtsH"/>
    <property type="match status" value="1"/>
</dbReference>
<keyword evidence="6 14" id="KW-0547">Nucleotide-binding</keyword>
<dbReference type="Pfam" id="PF06480">
    <property type="entry name" value="FtsH_ext"/>
    <property type="match status" value="1"/>
</dbReference>
<dbReference type="InterPro" id="IPR027417">
    <property type="entry name" value="P-loop_NTPase"/>
</dbReference>
<comment type="similarity">
    <text evidence="2 14">In the C-terminal section; belongs to the peptidase M41 family.</text>
</comment>
<dbReference type="Gene3D" id="1.10.8.60">
    <property type="match status" value="1"/>
</dbReference>
<dbReference type="Pfam" id="PF00004">
    <property type="entry name" value="AAA"/>
    <property type="match status" value="1"/>
</dbReference>
<keyword evidence="11 14" id="KW-0482">Metalloprotease</keyword>
<gene>
    <name evidence="14" type="primary">ftsH</name>
    <name evidence="17" type="ORF">HELGO_WM7869</name>
</gene>
<feature type="domain" description="AAA+ ATPase" evidence="16">
    <location>
        <begin position="213"/>
        <end position="353"/>
    </location>
</feature>
<comment type="similarity">
    <text evidence="13 14">In the central section; belongs to the AAA ATPase family.</text>
</comment>
<keyword evidence="12 14" id="KW-0472">Membrane</keyword>
<reference evidence="17" key="1">
    <citation type="submission" date="2020-01" db="EMBL/GenBank/DDBJ databases">
        <authorList>
            <person name="Meier V. D."/>
            <person name="Meier V D."/>
        </authorList>
    </citation>
    <scope>NUCLEOTIDE SEQUENCE</scope>
    <source>
        <strain evidence="17">HLG_WM_MAG_06</strain>
    </source>
</reference>
<keyword evidence="17" id="KW-0131">Cell cycle</keyword>
<dbReference type="InterPro" id="IPR041569">
    <property type="entry name" value="AAA_lid_3"/>
</dbReference>
<evidence type="ECO:0000256" key="1">
    <source>
        <dbReference type="ARBA" id="ARBA00004370"/>
    </source>
</evidence>
<keyword evidence="14" id="KW-1003">Cell membrane</keyword>
<dbReference type="InterPro" id="IPR000642">
    <property type="entry name" value="Peptidase_M41"/>
</dbReference>
<dbReference type="InterPro" id="IPR003593">
    <property type="entry name" value="AAA+_ATPase"/>
</dbReference>
<dbReference type="Gene3D" id="1.20.58.760">
    <property type="entry name" value="Peptidase M41"/>
    <property type="match status" value="1"/>
</dbReference>
<dbReference type="InterPro" id="IPR003960">
    <property type="entry name" value="ATPase_AAA_CS"/>
</dbReference>
<dbReference type="Gene3D" id="3.40.50.300">
    <property type="entry name" value="P-loop containing nucleotide triphosphate hydrolases"/>
    <property type="match status" value="1"/>
</dbReference>
<dbReference type="GO" id="GO:0006508">
    <property type="term" value="P:proteolysis"/>
    <property type="evidence" value="ECO:0007669"/>
    <property type="project" value="UniProtKB-KW"/>
</dbReference>
<dbReference type="InterPro" id="IPR037219">
    <property type="entry name" value="Peptidase_M41-like"/>
</dbReference>
<feature type="binding site" evidence="14">
    <location>
        <position position="522"/>
    </location>
    <ligand>
        <name>Zn(2+)</name>
        <dbReference type="ChEBI" id="CHEBI:29105"/>
        <note>catalytic</note>
    </ligand>
</feature>
<dbReference type="Gene3D" id="3.30.720.210">
    <property type="match status" value="1"/>
</dbReference>
<evidence type="ECO:0000256" key="5">
    <source>
        <dbReference type="ARBA" id="ARBA00022723"/>
    </source>
</evidence>
<dbReference type="NCBIfam" id="TIGR01241">
    <property type="entry name" value="FtsH_fam"/>
    <property type="match status" value="1"/>
</dbReference>
<feature type="binding site" evidence="14">
    <location>
        <position position="448"/>
    </location>
    <ligand>
        <name>Zn(2+)</name>
        <dbReference type="ChEBI" id="CHEBI:29105"/>
        <note>catalytic</note>
    </ligand>
</feature>
<dbReference type="InterPro" id="IPR050928">
    <property type="entry name" value="ATP-dep_Zn_Metalloprotease"/>
</dbReference>
<organism evidence="17">
    <name type="scientific">uncultured Sulfurovum sp</name>
    <dbReference type="NCBI Taxonomy" id="269237"/>
    <lineage>
        <taxon>Bacteria</taxon>
        <taxon>Pseudomonadati</taxon>
        <taxon>Campylobacterota</taxon>
        <taxon>Epsilonproteobacteria</taxon>
        <taxon>Campylobacterales</taxon>
        <taxon>Sulfurovaceae</taxon>
        <taxon>Sulfurovum</taxon>
        <taxon>environmental samples</taxon>
    </lineage>
</organism>
<dbReference type="FunFam" id="3.40.50.300:FF:000001">
    <property type="entry name" value="ATP-dependent zinc metalloprotease FtsH"/>
    <property type="match status" value="1"/>
</dbReference>
<dbReference type="PANTHER" id="PTHR43655">
    <property type="entry name" value="ATP-DEPENDENT PROTEASE"/>
    <property type="match status" value="1"/>
</dbReference>
<comment type="function">
    <text evidence="14">Acts as a processive, ATP-dependent zinc metallopeptidase for both cytoplasmic and membrane proteins. Plays a role in the quality control of integral membrane proteins.</text>
</comment>
<evidence type="ECO:0000256" key="14">
    <source>
        <dbReference type="HAMAP-Rule" id="MF_01458"/>
    </source>
</evidence>
<dbReference type="AlphaFoldDB" id="A0A6S6TM23"/>
<dbReference type="HAMAP" id="MF_01458">
    <property type="entry name" value="FtsH"/>
    <property type="match status" value="1"/>
</dbReference>
<keyword evidence="7 14" id="KW-0378">Hydrolase</keyword>
<dbReference type="FunFam" id="1.20.58.760:FF:000001">
    <property type="entry name" value="ATP-dependent zinc metalloprotease FtsH"/>
    <property type="match status" value="1"/>
</dbReference>
<evidence type="ECO:0000256" key="9">
    <source>
        <dbReference type="ARBA" id="ARBA00022840"/>
    </source>
</evidence>
<evidence type="ECO:0000256" key="11">
    <source>
        <dbReference type="ARBA" id="ARBA00023049"/>
    </source>
</evidence>
<dbReference type="SUPFAM" id="SSF52540">
    <property type="entry name" value="P-loop containing nucleoside triphosphate hydrolases"/>
    <property type="match status" value="1"/>
</dbReference>
<evidence type="ECO:0000313" key="17">
    <source>
        <dbReference type="EMBL" id="CAA6819227.1"/>
    </source>
</evidence>
<dbReference type="SMART" id="SM00382">
    <property type="entry name" value="AAA"/>
    <property type="match status" value="1"/>
</dbReference>
<dbReference type="GO" id="GO:0051301">
    <property type="term" value="P:cell division"/>
    <property type="evidence" value="ECO:0007669"/>
    <property type="project" value="UniProtKB-KW"/>
</dbReference>
<feature type="transmembrane region" description="Helical" evidence="14">
    <location>
        <begin position="130"/>
        <end position="150"/>
    </location>
</feature>
<feature type="binding site" evidence="14">
    <location>
        <position position="444"/>
    </location>
    <ligand>
        <name>Zn(2+)</name>
        <dbReference type="ChEBI" id="CHEBI:29105"/>
        <note>catalytic</note>
    </ligand>
</feature>
<dbReference type="SUPFAM" id="SSF140990">
    <property type="entry name" value="FtsH protease domain-like"/>
    <property type="match status" value="1"/>
</dbReference>
<evidence type="ECO:0000256" key="3">
    <source>
        <dbReference type="ARBA" id="ARBA00022670"/>
    </source>
</evidence>
<dbReference type="FunFam" id="1.10.8.60:FF:000001">
    <property type="entry name" value="ATP-dependent zinc metalloprotease FtsH"/>
    <property type="match status" value="1"/>
</dbReference>
<dbReference type="Pfam" id="PF17862">
    <property type="entry name" value="AAA_lid_3"/>
    <property type="match status" value="1"/>
</dbReference>
<dbReference type="GO" id="GO:0004176">
    <property type="term" value="F:ATP-dependent peptidase activity"/>
    <property type="evidence" value="ECO:0007669"/>
    <property type="project" value="InterPro"/>
</dbReference>
<keyword evidence="17" id="KW-0132">Cell division</keyword>
<dbReference type="InterPro" id="IPR005936">
    <property type="entry name" value="FtsH"/>
</dbReference>
<protein>
    <recommendedName>
        <fullName evidence="14">ATP-dependent zinc metalloprotease FtsH</fullName>
        <ecNumber evidence="14">3.4.24.-</ecNumber>
    </recommendedName>
</protein>
<sequence length="648" mass="71007">MTNQNNNDNNQNNGNNGNFFNDNPMLAFGIFILVMVILFKSFMGDGSLTGVMGNPAITKVEQVKYSDIRKLVKNKEIQSVKITSTTIEAISKEGTKKFVAKNIPAYDMEFIPLLEENGVSYEGQVGEGALARYFNMLLPIIFIVAIWLFFAKKMSKGMGGILGAGKADKMISSERPDVKFDDVQGVQEAKDEVVEIVDFLKYPERYIELGAKIPKGLLLVGPPGTGKTLLAKAVAGEAEVPFFSVSGSSFMEMFVGVGASRVRDLFEQAKKNAPAIIFIDEIDAIGKSRSSGNQMGGHSEQEQTLNQLLAEMDGFGVSTPVIVLAATNRPETLDAALLRAGRFDRQVLVDKPDYAGRLAILKVHSKGVKLDDSIDMEIVAKQTAGMAGADLANIINEAALLSGRRNKKTITQDELLEAIERAFVGLERKNRKVSDVEKNIVAYHESGHALMAELTKGSTRVTKVSIIPRGLGALGYTLHLPDDEDRFLKRKYELMAEVDVLLGGRAAEEVFLGEISTGAGNDLDRATAILKDMIMVYGMSDVAGLMVLSRSQSSFLGGGQVNNEFSEEMSQNIDASIKATLTERYEFVKKTLREYDGAIEKMSAVLLDIEVIEGSKVQSIIKEFEEENNMESRMAHINVEKEETTKED</sequence>
<proteinExistence type="inferred from homology"/>
<dbReference type="EC" id="3.4.24.-" evidence="14"/>
<keyword evidence="8 14" id="KW-0862">Zinc</keyword>
<keyword evidence="5 14" id="KW-0479">Metal-binding</keyword>
<evidence type="ECO:0000259" key="16">
    <source>
        <dbReference type="SMART" id="SM00382"/>
    </source>
</evidence>
<feature type="binding site" evidence="14">
    <location>
        <begin position="221"/>
        <end position="228"/>
    </location>
    <ligand>
        <name>ATP</name>
        <dbReference type="ChEBI" id="CHEBI:30616"/>
    </ligand>
</feature>
<dbReference type="EMBL" id="CACVAP010000092">
    <property type="protein sequence ID" value="CAA6819227.1"/>
    <property type="molecule type" value="Genomic_DNA"/>
</dbReference>
<dbReference type="Pfam" id="PF01434">
    <property type="entry name" value="Peptidase_M41"/>
    <property type="match status" value="1"/>
</dbReference>
<dbReference type="InterPro" id="IPR003959">
    <property type="entry name" value="ATPase_AAA_core"/>
</dbReference>
<comment type="subcellular location">
    <subcellularLocation>
        <location evidence="14">Cell membrane</location>
        <topology evidence="14">Multi-pass membrane protein</topology>
        <orientation evidence="14">Cytoplasmic side</orientation>
    </subcellularLocation>
    <subcellularLocation>
        <location evidence="1">Membrane</location>
    </subcellularLocation>
</comment>
<feature type="active site" evidence="14">
    <location>
        <position position="445"/>
    </location>
</feature>
<evidence type="ECO:0000256" key="15">
    <source>
        <dbReference type="RuleBase" id="RU003651"/>
    </source>
</evidence>
<evidence type="ECO:0000256" key="6">
    <source>
        <dbReference type="ARBA" id="ARBA00022741"/>
    </source>
</evidence>
<dbReference type="PANTHER" id="PTHR43655:SF2">
    <property type="entry name" value="AFG3 LIKE MATRIX AAA PEPTIDASE SUBUNIT 2, ISOFORM A"/>
    <property type="match status" value="1"/>
</dbReference>
<evidence type="ECO:0000256" key="8">
    <source>
        <dbReference type="ARBA" id="ARBA00022833"/>
    </source>
</evidence>
<dbReference type="InterPro" id="IPR011546">
    <property type="entry name" value="Pept_M41_FtsH_extracell"/>
</dbReference>
<dbReference type="GO" id="GO:0008270">
    <property type="term" value="F:zinc ion binding"/>
    <property type="evidence" value="ECO:0007669"/>
    <property type="project" value="UniProtKB-UniRule"/>
</dbReference>
<evidence type="ECO:0000256" key="10">
    <source>
        <dbReference type="ARBA" id="ARBA00022989"/>
    </source>
</evidence>
<accession>A0A6S6TM23</accession>
<keyword evidence="3 14" id="KW-0645">Protease</keyword>
<dbReference type="GO" id="GO:0005886">
    <property type="term" value="C:plasma membrane"/>
    <property type="evidence" value="ECO:0007669"/>
    <property type="project" value="UniProtKB-SubCell"/>
</dbReference>
<keyword evidence="10 14" id="KW-1133">Transmembrane helix</keyword>
<feature type="transmembrane region" description="Helical" evidence="14">
    <location>
        <begin position="25"/>
        <end position="43"/>
    </location>
</feature>
<dbReference type="GO" id="GO:0030163">
    <property type="term" value="P:protein catabolic process"/>
    <property type="evidence" value="ECO:0007669"/>
    <property type="project" value="UniProtKB-UniRule"/>
</dbReference>
<dbReference type="GO" id="GO:0004222">
    <property type="term" value="F:metalloendopeptidase activity"/>
    <property type="evidence" value="ECO:0007669"/>
    <property type="project" value="InterPro"/>
</dbReference>
<keyword evidence="4 14" id="KW-0812">Transmembrane</keyword>
<evidence type="ECO:0000256" key="12">
    <source>
        <dbReference type="ARBA" id="ARBA00023136"/>
    </source>
</evidence>
<dbReference type="GO" id="GO:0016887">
    <property type="term" value="F:ATP hydrolysis activity"/>
    <property type="evidence" value="ECO:0007669"/>
    <property type="project" value="UniProtKB-UniRule"/>
</dbReference>